<gene>
    <name evidence="2" type="ORF">D9757_014736</name>
</gene>
<dbReference type="Proteomes" id="UP000518752">
    <property type="component" value="Unassembled WGS sequence"/>
</dbReference>
<keyword evidence="3" id="KW-1185">Reference proteome</keyword>
<sequence length="979" mass="110724">MTIIFDSFPDIKDEERASKFLHECLSQKVSKASNYSLEVCLASLSIEPQILETLRAAHGARDWERINGLCVYFRRNAWRFDFRFGKFNKDMSCVKVADIANGNFKRSMYVPEEEETEQEREGRDSTVEMDSFIRNLQIPLGTREDIPLVILHKLGSFQYDPLLRERLDGIFSPGHHTFLVNTSGSGKTKLLFEGLCQRWGFYFTFARDGSRLGPHDLAHIAGTIHMNLRLTWTQYLPPPSDPQYASLLQANLQMVHNAFGGALLARLFVFKLFLEACSKEGFCQDHRQRWLEAQLLPQDLSDQGDPFNMLQLDVRNAQVDGSVIDEAIAQMLEEIQEIWDMPSGEFLYIALDEANVPSREYLRAFADEHGEYPLLKAVIRSWQRRLGHLPVRFVVAGTVIPQEYFPSASGEWDDWRWSSDTDSFDNPESQRRYVSQFLPPEFKASEDAQVLMRRMWSWLRGRHRYTASFLTLLLANRFENSLYLLRQYIATITKYAPTDHVEHVSEEVRQEVERSISWFSEFGSKGLDEGPISRIEMHRAVVTYLAASRGCPDCETKDRALVTQDYGYFVDTECRRIALDEPLMVIYGAGWLKNSSHPAATTMFKTFDSQHPTALRPSHFALFLALSFASNFDGFSNISDAFKVFGGPVLSALAAKLVLFSKNAEGRPEPTDVHFSEHSPKRLVLEAGGAEDMVSWFKHERDEPFCLFQSSPARPLHWHSAWNFRMVNVSGYSYMSLRHFTCEDSPSFAEDIRHASPASLFDEQPEILSLLVELPHLSPDVGPLGVLRVSGSFRVEKASEDSIPSEHQPAAILNIISLEEAGKRISQDMLMRRLARIFSDDTGDSLRDRQPRQLDSSSPSRKSGRRKRSAAGSTSTTRVSTRLKSKSETVNAASGSGSPGPPESKKRRRNNASSSAQTRKPDTGGSRPGTSNTKITAGRRLNKITAVATGHASPGVPPSEPPENASRYNLRKRIRLPRP</sequence>
<evidence type="ECO:0000313" key="2">
    <source>
        <dbReference type="EMBL" id="KAF5369682.1"/>
    </source>
</evidence>
<evidence type="ECO:0000313" key="3">
    <source>
        <dbReference type="Proteomes" id="UP000518752"/>
    </source>
</evidence>
<proteinExistence type="predicted"/>
<name>A0A8H5LU51_9AGAR</name>
<reference evidence="2 3" key="1">
    <citation type="journal article" date="2020" name="ISME J.">
        <title>Uncovering the hidden diversity of litter-decomposition mechanisms in mushroom-forming fungi.</title>
        <authorList>
            <person name="Floudas D."/>
            <person name="Bentzer J."/>
            <person name="Ahren D."/>
            <person name="Johansson T."/>
            <person name="Persson P."/>
            <person name="Tunlid A."/>
        </authorList>
    </citation>
    <scope>NUCLEOTIDE SEQUENCE [LARGE SCALE GENOMIC DNA]</scope>
    <source>
        <strain evidence="2 3">CBS 406.79</strain>
    </source>
</reference>
<accession>A0A8H5LU51</accession>
<feature type="compositionally biased region" description="Low complexity" evidence="1">
    <location>
        <begin position="870"/>
        <end position="882"/>
    </location>
</feature>
<dbReference type="AlphaFoldDB" id="A0A8H5LU51"/>
<organism evidence="2 3">
    <name type="scientific">Collybiopsis confluens</name>
    <dbReference type="NCBI Taxonomy" id="2823264"/>
    <lineage>
        <taxon>Eukaryota</taxon>
        <taxon>Fungi</taxon>
        <taxon>Dikarya</taxon>
        <taxon>Basidiomycota</taxon>
        <taxon>Agaricomycotina</taxon>
        <taxon>Agaricomycetes</taxon>
        <taxon>Agaricomycetidae</taxon>
        <taxon>Agaricales</taxon>
        <taxon>Marasmiineae</taxon>
        <taxon>Omphalotaceae</taxon>
        <taxon>Collybiopsis</taxon>
    </lineage>
</organism>
<dbReference type="OrthoDB" id="2393824at2759"/>
<dbReference type="EMBL" id="JAACJN010000126">
    <property type="protein sequence ID" value="KAF5369682.1"/>
    <property type="molecule type" value="Genomic_DNA"/>
</dbReference>
<protein>
    <submittedName>
        <fullName evidence="2">Uncharacterized protein</fullName>
    </submittedName>
</protein>
<evidence type="ECO:0000256" key="1">
    <source>
        <dbReference type="SAM" id="MobiDB-lite"/>
    </source>
</evidence>
<feature type="region of interest" description="Disordered" evidence="1">
    <location>
        <begin position="842"/>
        <end position="979"/>
    </location>
</feature>
<comment type="caution">
    <text evidence="2">The sequence shown here is derived from an EMBL/GenBank/DDBJ whole genome shotgun (WGS) entry which is preliminary data.</text>
</comment>
<feature type="compositionally biased region" description="Basic residues" evidence="1">
    <location>
        <begin position="969"/>
        <end position="979"/>
    </location>
</feature>